<name>A0A7U2I982_PHANO</name>
<feature type="compositionally biased region" description="Polar residues" evidence="1">
    <location>
        <begin position="198"/>
        <end position="233"/>
    </location>
</feature>
<dbReference type="OrthoDB" id="3779814at2759"/>
<evidence type="ECO:0000313" key="4">
    <source>
        <dbReference type="Proteomes" id="UP000663193"/>
    </source>
</evidence>
<keyword evidence="2" id="KW-0472">Membrane</keyword>
<organism evidence="3 4">
    <name type="scientific">Phaeosphaeria nodorum (strain SN15 / ATCC MYA-4574 / FGSC 10173)</name>
    <name type="common">Glume blotch fungus</name>
    <name type="synonym">Parastagonospora nodorum</name>
    <dbReference type="NCBI Taxonomy" id="321614"/>
    <lineage>
        <taxon>Eukaryota</taxon>
        <taxon>Fungi</taxon>
        <taxon>Dikarya</taxon>
        <taxon>Ascomycota</taxon>
        <taxon>Pezizomycotina</taxon>
        <taxon>Dothideomycetes</taxon>
        <taxon>Pleosporomycetidae</taxon>
        <taxon>Pleosporales</taxon>
        <taxon>Pleosporineae</taxon>
        <taxon>Phaeosphaeriaceae</taxon>
        <taxon>Parastagonospora</taxon>
    </lineage>
</organism>
<keyword evidence="2" id="KW-1133">Transmembrane helix</keyword>
<keyword evidence="4" id="KW-1185">Reference proteome</keyword>
<gene>
    <name evidence="3" type="ORF">JI435_058550</name>
</gene>
<dbReference type="VEuPathDB" id="FungiDB:JI435_058550"/>
<evidence type="ECO:0000256" key="1">
    <source>
        <dbReference type="SAM" id="MobiDB-lite"/>
    </source>
</evidence>
<reference evidence="4" key="1">
    <citation type="journal article" date="2021" name="BMC Genomics">
        <title>Chromosome-level genome assembly and manually-curated proteome of model necrotroph Parastagonospora nodorum Sn15 reveals a genome-wide trove of candidate effector homologs, and redundancy of virulence-related functions within an accessory chromosome.</title>
        <authorList>
            <person name="Bertazzoni S."/>
            <person name="Jones D.A.B."/>
            <person name="Phan H.T."/>
            <person name="Tan K.-C."/>
            <person name="Hane J.K."/>
        </authorList>
    </citation>
    <scope>NUCLEOTIDE SEQUENCE [LARGE SCALE GENOMIC DNA]</scope>
    <source>
        <strain evidence="4">SN15 / ATCC MYA-4574 / FGSC 10173)</strain>
    </source>
</reference>
<dbReference type="Proteomes" id="UP000663193">
    <property type="component" value="Chromosome 19"/>
</dbReference>
<accession>A0A7U2I982</accession>
<keyword evidence="2" id="KW-0812">Transmembrane</keyword>
<feature type="region of interest" description="Disordered" evidence="1">
    <location>
        <begin position="184"/>
        <end position="239"/>
    </location>
</feature>
<evidence type="ECO:0000313" key="3">
    <source>
        <dbReference type="EMBL" id="QRD05571.1"/>
    </source>
</evidence>
<feature type="compositionally biased region" description="Low complexity" evidence="1">
    <location>
        <begin position="187"/>
        <end position="197"/>
    </location>
</feature>
<sequence length="335" mass="36862">MMFRHSEQRRTLSLYHNLYLDRINTVSTSRAQSPKPYCIYLAAYIRGIPETNPDPRSYLDTHIMMRSVMIATHIATLYWFFGTTALAQSSSASFAYPRTTTPLLTINFVDTIVVEWTSSFQEAYLWLFCGNDRWANIRVATSGNTSFSPSIDISAVNGPIFNITSIASQQTTTYALQSTTALSPSDASRSTAASTTRPNSVNGQPSATKTPSISRTIDGTSQPTASQTDSEAPSESKEGLPMGTKVVITIGAIAGSIALLALGFMVWRNKRKVDTLQSRWSDDQRVGYTSPHDTDALPSVWNTDTFKQTIAMELEPEPYRAPQELEGSNVVVSKP</sequence>
<feature type="transmembrane region" description="Helical" evidence="2">
    <location>
        <begin position="246"/>
        <end position="267"/>
    </location>
</feature>
<evidence type="ECO:0000256" key="2">
    <source>
        <dbReference type="SAM" id="Phobius"/>
    </source>
</evidence>
<protein>
    <submittedName>
        <fullName evidence="3">Uncharacterized protein</fullName>
    </submittedName>
</protein>
<dbReference type="EMBL" id="CP069041">
    <property type="protein sequence ID" value="QRD05571.1"/>
    <property type="molecule type" value="Genomic_DNA"/>
</dbReference>
<dbReference type="AlphaFoldDB" id="A0A7U2I982"/>
<proteinExistence type="predicted"/>